<gene>
    <name evidence="2" type="ORF">QQF64_023077</name>
</gene>
<keyword evidence="1" id="KW-1133">Transmembrane helix</keyword>
<comment type="caution">
    <text evidence="2">The sequence shown here is derived from an EMBL/GenBank/DDBJ whole genome shotgun (WGS) entry which is preliminary data.</text>
</comment>
<name>A0ABR3L467_9TELE</name>
<keyword evidence="1" id="KW-0472">Membrane</keyword>
<dbReference type="Proteomes" id="UP001558613">
    <property type="component" value="Unassembled WGS sequence"/>
</dbReference>
<evidence type="ECO:0008006" key="4">
    <source>
        <dbReference type="Google" id="ProtNLM"/>
    </source>
</evidence>
<organism evidence="2 3">
    <name type="scientific">Cirrhinus molitorella</name>
    <name type="common">mud carp</name>
    <dbReference type="NCBI Taxonomy" id="172907"/>
    <lineage>
        <taxon>Eukaryota</taxon>
        <taxon>Metazoa</taxon>
        <taxon>Chordata</taxon>
        <taxon>Craniata</taxon>
        <taxon>Vertebrata</taxon>
        <taxon>Euteleostomi</taxon>
        <taxon>Actinopterygii</taxon>
        <taxon>Neopterygii</taxon>
        <taxon>Teleostei</taxon>
        <taxon>Ostariophysi</taxon>
        <taxon>Cypriniformes</taxon>
        <taxon>Cyprinidae</taxon>
        <taxon>Labeoninae</taxon>
        <taxon>Labeonini</taxon>
        <taxon>Cirrhinus</taxon>
    </lineage>
</organism>
<sequence length="88" mass="9660">MNKSSTLELAARPTRGFSGYFVFWLVVGECFCLQVLRLITAFFCCGTHGAYCRVELACPNTLRLCVCVGGRGGSSPGALRSLWKTRTF</sequence>
<keyword evidence="1" id="KW-0812">Transmembrane</keyword>
<evidence type="ECO:0000256" key="1">
    <source>
        <dbReference type="SAM" id="Phobius"/>
    </source>
</evidence>
<proteinExistence type="predicted"/>
<protein>
    <recommendedName>
        <fullName evidence="4">Secreted protein</fullName>
    </recommendedName>
</protein>
<evidence type="ECO:0000313" key="2">
    <source>
        <dbReference type="EMBL" id="KAL1247701.1"/>
    </source>
</evidence>
<accession>A0ABR3L467</accession>
<keyword evidence="3" id="KW-1185">Reference proteome</keyword>
<evidence type="ECO:0000313" key="3">
    <source>
        <dbReference type="Proteomes" id="UP001558613"/>
    </source>
</evidence>
<feature type="transmembrane region" description="Helical" evidence="1">
    <location>
        <begin position="21"/>
        <end position="43"/>
    </location>
</feature>
<reference evidence="2 3" key="1">
    <citation type="submission" date="2023-09" db="EMBL/GenBank/DDBJ databases">
        <authorList>
            <person name="Wang M."/>
        </authorList>
    </citation>
    <scope>NUCLEOTIDE SEQUENCE [LARGE SCALE GENOMIC DNA]</scope>
    <source>
        <strain evidence="2">GT-2023</strain>
        <tissue evidence="2">Liver</tissue>
    </source>
</reference>
<dbReference type="EMBL" id="JAYMGO010000025">
    <property type="protein sequence ID" value="KAL1247701.1"/>
    <property type="molecule type" value="Genomic_DNA"/>
</dbReference>